<evidence type="ECO:0000256" key="1">
    <source>
        <dbReference type="ARBA" id="ARBA00022723"/>
    </source>
</evidence>
<dbReference type="InterPro" id="IPR036163">
    <property type="entry name" value="HMA_dom_sf"/>
</dbReference>
<comment type="caution">
    <text evidence="3">The sequence shown here is derived from an EMBL/GenBank/DDBJ whole genome shotgun (WGS) entry which is preliminary data.</text>
</comment>
<keyword evidence="1" id="KW-0479">Metal-binding</keyword>
<dbReference type="InterPro" id="IPR017969">
    <property type="entry name" value="Heavy-metal-associated_CS"/>
</dbReference>
<dbReference type="AlphaFoldDB" id="E6K045"/>
<evidence type="ECO:0000313" key="4">
    <source>
        <dbReference type="Proteomes" id="UP000004946"/>
    </source>
</evidence>
<dbReference type="FunFam" id="3.30.70.100:FF:000001">
    <property type="entry name" value="ATPase copper transporting beta"/>
    <property type="match status" value="1"/>
</dbReference>
<protein>
    <submittedName>
        <fullName evidence="3">Heavy metal-associated domain protein</fullName>
    </submittedName>
</protein>
<dbReference type="SUPFAM" id="SSF55008">
    <property type="entry name" value="HMA, heavy metal-associated domain"/>
    <property type="match status" value="1"/>
</dbReference>
<dbReference type="Pfam" id="PF00403">
    <property type="entry name" value="HMA"/>
    <property type="match status" value="1"/>
</dbReference>
<evidence type="ECO:0000259" key="2">
    <source>
        <dbReference type="PROSITE" id="PS50846"/>
    </source>
</evidence>
<dbReference type="InterPro" id="IPR006121">
    <property type="entry name" value="HMA_dom"/>
</dbReference>
<dbReference type="GO" id="GO:0046872">
    <property type="term" value="F:metal ion binding"/>
    <property type="evidence" value="ECO:0007669"/>
    <property type="project" value="UniProtKB-KW"/>
</dbReference>
<reference evidence="3 4" key="1">
    <citation type="submission" date="2010-12" db="EMBL/GenBank/DDBJ databases">
        <authorList>
            <person name="Muzny D."/>
            <person name="Qin X."/>
            <person name="Buhay C."/>
            <person name="Dugan-Rocha S."/>
            <person name="Ding Y."/>
            <person name="Chen G."/>
            <person name="Hawes A."/>
            <person name="Holder M."/>
            <person name="Jhangiani S."/>
            <person name="Johnson A."/>
            <person name="Khan Z."/>
            <person name="Li Z."/>
            <person name="Liu W."/>
            <person name="Liu X."/>
            <person name="Perez L."/>
            <person name="Shen H."/>
            <person name="Wang Q."/>
            <person name="Watt J."/>
            <person name="Xi L."/>
            <person name="Xin Y."/>
            <person name="Zhou J."/>
            <person name="Deng J."/>
            <person name="Jiang H."/>
            <person name="Liu Y."/>
            <person name="Qu J."/>
            <person name="Song X.-Z."/>
            <person name="Zhang L."/>
            <person name="Villasana D."/>
            <person name="Johnson A."/>
            <person name="Liu J."/>
            <person name="Liyanage D."/>
            <person name="Lorensuhewa L."/>
            <person name="Robinson T."/>
            <person name="Song A."/>
            <person name="Song B.-B."/>
            <person name="Dinh H."/>
            <person name="Thornton R."/>
            <person name="Coyle M."/>
            <person name="Francisco L."/>
            <person name="Jackson L."/>
            <person name="Javaid M."/>
            <person name="Korchina V."/>
            <person name="Kovar C."/>
            <person name="Mata R."/>
            <person name="Mathew T."/>
            <person name="Ngo R."/>
            <person name="Nguyen L."/>
            <person name="Nguyen N."/>
            <person name="Okwuonu G."/>
            <person name="Ongeri F."/>
            <person name="Pham C."/>
            <person name="Simmons D."/>
            <person name="Wilczek-Boney K."/>
            <person name="Hale W."/>
            <person name="Jakkamsetti A."/>
            <person name="Pham P."/>
            <person name="Ruth R."/>
            <person name="San Lucas F."/>
            <person name="Warren J."/>
            <person name="Zhang J."/>
            <person name="Zhao Z."/>
            <person name="Zhou C."/>
            <person name="Zhu D."/>
            <person name="Lee S."/>
            <person name="Bess C."/>
            <person name="Blankenburg K."/>
            <person name="Forbes L."/>
            <person name="Fu Q."/>
            <person name="Gubbala S."/>
            <person name="Hirani K."/>
            <person name="Jayaseelan J.C."/>
            <person name="Lara F."/>
            <person name="Munidasa M."/>
            <person name="Palculict T."/>
            <person name="Patil S."/>
            <person name="Pu L.-L."/>
            <person name="Saada N."/>
            <person name="Tang L."/>
            <person name="Weissenberger G."/>
            <person name="Zhu Y."/>
            <person name="Hemphill L."/>
            <person name="Shang Y."/>
            <person name="Youmans B."/>
            <person name="Ayvaz T."/>
            <person name="Ross M."/>
            <person name="Santibanez J."/>
            <person name="Aqrawi P."/>
            <person name="Gross S."/>
            <person name="Joshi V."/>
            <person name="Fowler G."/>
            <person name="Nazareth L."/>
            <person name="Reid J."/>
            <person name="Worley K."/>
            <person name="Petrosino J."/>
            <person name="Highlander S."/>
            <person name="Gibbs R."/>
        </authorList>
    </citation>
    <scope>NUCLEOTIDE SEQUENCE [LARGE SCALE GENOMIC DNA]</scope>
    <source>
        <strain evidence="3 4">DSM 10105</strain>
    </source>
</reference>
<dbReference type="CDD" id="cd00371">
    <property type="entry name" value="HMA"/>
    <property type="match status" value="1"/>
</dbReference>
<name>E6K045_PARDN</name>
<dbReference type="Proteomes" id="UP000004946">
    <property type="component" value="Chromosome"/>
</dbReference>
<organism evidence="3 4">
    <name type="scientific">Parascardovia denticolens DSM 10105 = JCM 12538</name>
    <dbReference type="NCBI Taxonomy" id="864564"/>
    <lineage>
        <taxon>Bacteria</taxon>
        <taxon>Bacillati</taxon>
        <taxon>Actinomycetota</taxon>
        <taxon>Actinomycetes</taxon>
        <taxon>Bifidobacteriales</taxon>
        <taxon>Bifidobacteriaceae</taxon>
        <taxon>Parascardovia</taxon>
    </lineage>
</organism>
<dbReference type="EMBL" id="AEON01000001">
    <property type="protein sequence ID" value="EFT84157.1"/>
    <property type="molecule type" value="Genomic_DNA"/>
</dbReference>
<dbReference type="HOGENOM" id="CLU_134973_10_0_11"/>
<feature type="domain" description="HMA" evidence="2">
    <location>
        <begin position="5"/>
        <end position="71"/>
    </location>
</feature>
<keyword evidence="4" id="KW-1185">Reference proteome</keyword>
<proteinExistence type="predicted"/>
<sequence length="78" mass="8455">MVAMEEITVSLSGMTCPSCMTKIQKAVEGRPGVSEVKVLFNAGKVKAHVEDHMTSVQDLTSVITQLGYTVDKVRVKES</sequence>
<accession>E6K045</accession>
<dbReference type="PROSITE" id="PS01047">
    <property type="entry name" value="HMA_1"/>
    <property type="match status" value="1"/>
</dbReference>
<dbReference type="PROSITE" id="PS50846">
    <property type="entry name" value="HMA_2"/>
    <property type="match status" value="1"/>
</dbReference>
<evidence type="ECO:0000313" key="3">
    <source>
        <dbReference type="EMBL" id="EFT84157.1"/>
    </source>
</evidence>
<gene>
    <name evidence="3" type="ORF">HMPREF0620_1162</name>
</gene>
<dbReference type="Gene3D" id="3.30.70.100">
    <property type="match status" value="1"/>
</dbReference>
<dbReference type="eggNOG" id="COG2608">
    <property type="taxonomic scope" value="Bacteria"/>
</dbReference>